<dbReference type="InterPro" id="IPR057326">
    <property type="entry name" value="KR_dom"/>
</dbReference>
<dbReference type="RefSeq" id="WP_014748453.1">
    <property type="nucleotide sequence ID" value="NZ_CP121013.1"/>
</dbReference>
<reference evidence="3 6" key="2">
    <citation type="journal article" date="2018" name="Nat. Biotechnol.">
        <title>A standardized bacterial taxonomy based on genome phylogeny substantially revises the tree of life.</title>
        <authorList>
            <person name="Parks D.H."/>
            <person name="Chuvochina M."/>
            <person name="Waite D.W."/>
            <person name="Rinke C."/>
            <person name="Skarshewski A."/>
            <person name="Chaumeil P.A."/>
            <person name="Hugenholtz P."/>
        </authorList>
    </citation>
    <scope>NUCLEOTIDE SEQUENCE [LARGE SCALE GENOMIC DNA]</scope>
    <source>
        <strain evidence="3">UBA8739</strain>
    </source>
</reference>
<dbReference type="GO" id="GO:0030497">
    <property type="term" value="P:fatty acid elongation"/>
    <property type="evidence" value="ECO:0007669"/>
    <property type="project" value="TreeGrafter"/>
</dbReference>
<dbReference type="PANTHER" id="PTHR42760">
    <property type="entry name" value="SHORT-CHAIN DEHYDROGENASES/REDUCTASES FAMILY MEMBER"/>
    <property type="match status" value="1"/>
</dbReference>
<evidence type="ECO:0000313" key="4">
    <source>
        <dbReference type="EMBL" id="KYO51071.1"/>
    </source>
</evidence>
<dbReference type="FunFam" id="3.40.50.720:FF:000084">
    <property type="entry name" value="Short-chain dehydrogenase reductase"/>
    <property type="match status" value="1"/>
</dbReference>
<dbReference type="PRINTS" id="PR00081">
    <property type="entry name" value="GDHRDH"/>
</dbReference>
<dbReference type="SUPFAM" id="SSF51735">
    <property type="entry name" value="NAD(P)-binding Rossmann-fold domains"/>
    <property type="match status" value="1"/>
</dbReference>
<evidence type="ECO:0000259" key="2">
    <source>
        <dbReference type="SMART" id="SM00822"/>
    </source>
</evidence>
<evidence type="ECO:0000313" key="3">
    <source>
        <dbReference type="EMBL" id="HAE51400.1"/>
    </source>
</evidence>
<evidence type="ECO:0000256" key="1">
    <source>
        <dbReference type="ARBA" id="ARBA00006484"/>
    </source>
</evidence>
<gene>
    <name evidence="4" type="ORF">AUP44_10530</name>
    <name evidence="3" type="ORF">DCK97_28705</name>
</gene>
<evidence type="ECO:0000313" key="6">
    <source>
        <dbReference type="Proteomes" id="UP000257706"/>
    </source>
</evidence>
<dbReference type="EMBL" id="LPZR01000183">
    <property type="protein sequence ID" value="KYO51071.1"/>
    <property type="molecule type" value="Genomic_DNA"/>
</dbReference>
<dbReference type="AlphaFoldDB" id="A0A162KED4"/>
<dbReference type="PROSITE" id="PS00061">
    <property type="entry name" value="ADH_SHORT"/>
    <property type="match status" value="1"/>
</dbReference>
<proteinExistence type="inferred from homology"/>
<dbReference type="OrthoDB" id="9780084at2"/>
<dbReference type="PANTHER" id="PTHR42760:SF40">
    <property type="entry name" value="3-OXOACYL-[ACYL-CARRIER-PROTEIN] REDUCTASE, CHLOROPLASTIC"/>
    <property type="match status" value="1"/>
</dbReference>
<protein>
    <submittedName>
        <fullName evidence="3">3-oxoacyl-ACP reductase</fullName>
    </submittedName>
    <submittedName>
        <fullName evidence="4">Shikimate dehydrogenase</fullName>
    </submittedName>
</protein>
<organism evidence="4 5">
    <name type="scientific">Tistrella mobilis</name>
    <dbReference type="NCBI Taxonomy" id="171437"/>
    <lineage>
        <taxon>Bacteria</taxon>
        <taxon>Pseudomonadati</taxon>
        <taxon>Pseudomonadota</taxon>
        <taxon>Alphaproteobacteria</taxon>
        <taxon>Geminicoccales</taxon>
        <taxon>Geminicoccaceae</taxon>
        <taxon>Tistrella</taxon>
    </lineage>
</organism>
<reference evidence="4 5" key="1">
    <citation type="submission" date="2015-12" db="EMBL/GenBank/DDBJ databases">
        <title>Genome sequence of Tistrella mobilis MCCC 1A02139.</title>
        <authorList>
            <person name="Lu L."/>
            <person name="Lai Q."/>
            <person name="Shao Z."/>
            <person name="Qian P."/>
        </authorList>
    </citation>
    <scope>NUCLEOTIDE SEQUENCE [LARGE SCALE GENOMIC DNA]</scope>
    <source>
        <strain evidence="4 5">MCCC 1A02139</strain>
    </source>
</reference>
<dbReference type="Proteomes" id="UP000257706">
    <property type="component" value="Unassembled WGS sequence"/>
</dbReference>
<comment type="similarity">
    <text evidence="1">Belongs to the short-chain dehydrogenases/reductases (SDR) family.</text>
</comment>
<name>A0A162KED4_9PROT</name>
<dbReference type="Gene3D" id="3.40.50.720">
    <property type="entry name" value="NAD(P)-binding Rossmann-like Domain"/>
    <property type="match status" value="1"/>
</dbReference>
<dbReference type="InterPro" id="IPR020904">
    <property type="entry name" value="Sc_DH/Rdtase_CS"/>
</dbReference>
<dbReference type="OMA" id="GAHFKKQ"/>
<dbReference type="EMBL" id="DMAI01000477">
    <property type="protein sequence ID" value="HAE51400.1"/>
    <property type="molecule type" value="Genomic_DNA"/>
</dbReference>
<dbReference type="SMART" id="SM00822">
    <property type="entry name" value="PKS_KR"/>
    <property type="match status" value="1"/>
</dbReference>
<dbReference type="InterPro" id="IPR036291">
    <property type="entry name" value="NAD(P)-bd_dom_sf"/>
</dbReference>
<accession>A0A162KED4</accession>
<dbReference type="Pfam" id="PF13561">
    <property type="entry name" value="adh_short_C2"/>
    <property type="match status" value="1"/>
</dbReference>
<feature type="domain" description="Ketoreductase" evidence="2">
    <location>
        <begin position="10"/>
        <end position="175"/>
    </location>
</feature>
<dbReference type="Proteomes" id="UP000075787">
    <property type="component" value="Unassembled WGS sequence"/>
</dbReference>
<dbReference type="InterPro" id="IPR002347">
    <property type="entry name" value="SDR_fam"/>
</dbReference>
<dbReference type="PRINTS" id="PR00080">
    <property type="entry name" value="SDRFAMILY"/>
</dbReference>
<dbReference type="NCBIfam" id="NF005559">
    <property type="entry name" value="PRK07231.1"/>
    <property type="match status" value="1"/>
</dbReference>
<dbReference type="GeneID" id="97240783"/>
<dbReference type="GO" id="GO:0016616">
    <property type="term" value="F:oxidoreductase activity, acting on the CH-OH group of donors, NAD or NADP as acceptor"/>
    <property type="evidence" value="ECO:0007669"/>
    <property type="project" value="UniProtKB-ARBA"/>
</dbReference>
<evidence type="ECO:0000313" key="5">
    <source>
        <dbReference type="Proteomes" id="UP000075787"/>
    </source>
</evidence>
<comment type="caution">
    <text evidence="4">The sequence shown here is derived from an EMBL/GenBank/DDBJ whole genome shotgun (WGS) entry which is preliminary data.</text>
</comment>
<sequence>MTASLPLSGRRTVVTGAGRGIGAAIARGLAAQGAAVMIADLNPDTAAGVADEIRKAGGKAASTAVDVRERASVAAMLDRTIAEFGGLDVVFNNAGIAQVRPFLAITEDDWRTVMDVNGLGVLIGMQEAITRLRAQGTGGAIINTASIAGKQGYEPLAHYSASKFAVVALTQAAARAFGAENIRVNAICPGVVATDMWKLIDQGFRDSGLTGRENEAFDQFAAGAVLGRPSRAEDLVGVACFLASDAAAFMTGQTLLVDGGMVMD</sequence>